<dbReference type="Proteomes" id="UP000190080">
    <property type="component" value="Unassembled WGS sequence"/>
</dbReference>
<dbReference type="GO" id="GO:0071111">
    <property type="term" value="F:cyclic-guanylate-specific phosphodiesterase activity"/>
    <property type="evidence" value="ECO:0007669"/>
    <property type="project" value="InterPro"/>
</dbReference>
<gene>
    <name evidence="2" type="primary">yjcC_1</name>
    <name evidence="2" type="ORF">CLORY_18150</name>
</gene>
<dbReference type="InterPro" id="IPR029151">
    <property type="entry name" value="Sensor-like_sf"/>
</dbReference>
<comment type="caution">
    <text evidence="2">The sequence shown here is derived from an EMBL/GenBank/DDBJ whole genome shotgun (WGS) entry which is preliminary data.</text>
</comment>
<dbReference type="PROSITE" id="PS50883">
    <property type="entry name" value="EAL"/>
    <property type="match status" value="1"/>
</dbReference>
<dbReference type="InterPro" id="IPR050706">
    <property type="entry name" value="Cyclic-di-GMP_PDE-like"/>
</dbReference>
<dbReference type="SUPFAM" id="SSF103190">
    <property type="entry name" value="Sensory domain-like"/>
    <property type="match status" value="1"/>
</dbReference>
<dbReference type="PANTHER" id="PTHR33121">
    <property type="entry name" value="CYCLIC DI-GMP PHOSPHODIESTERASE PDEF"/>
    <property type="match status" value="1"/>
</dbReference>
<evidence type="ECO:0000259" key="1">
    <source>
        <dbReference type="PROSITE" id="PS50883"/>
    </source>
</evidence>
<organism evidence="2 3">
    <name type="scientific">Clostridium oryzae</name>
    <dbReference type="NCBI Taxonomy" id="1450648"/>
    <lineage>
        <taxon>Bacteria</taxon>
        <taxon>Bacillati</taxon>
        <taxon>Bacillota</taxon>
        <taxon>Clostridia</taxon>
        <taxon>Eubacteriales</taxon>
        <taxon>Clostridiaceae</taxon>
        <taxon>Clostridium</taxon>
    </lineage>
</organism>
<dbReference type="PANTHER" id="PTHR33121:SF70">
    <property type="entry name" value="SIGNALING PROTEIN YKOW"/>
    <property type="match status" value="1"/>
</dbReference>
<keyword evidence="3" id="KW-1185">Reference proteome</keyword>
<sequence>MTTENAAAELKYVLENSSLMIHYQPIVSILKKSVIGVEGLSRGINKDNNIIPPLELFKTAKKTQDKIALDRLCREKAAEGFMPLFQKNKDLLLFLNIDGSSITEEVVGSGFILNLISKYNLKPENTVLEIVESKVTDVASLTRFIQNYRNYGFLISLDDVGAGHSNLDRIAIAKPDIVKIDMSILRNIHIDYYKQEVFKSLVSLSKTLGALVVAEGIELEEEAIKAVELGADMLQGYYFAEPQTIEPSMLKNFNVPVRKLANHYSKYLAEKISLHKVRYKEYTDFIKNALDEISKYEEKRFDFQLLEIINNNTIFECMYILNPMGIQVSDTVTPFTNFSKHKGLMFQPAKKGEDHSLKKYYYFLRNMKLSKYITEPYISMASGNLCITMSCVFKNVEGKKYILCVDMNPEYLDI</sequence>
<dbReference type="InterPro" id="IPR001633">
    <property type="entry name" value="EAL_dom"/>
</dbReference>
<dbReference type="AlphaFoldDB" id="A0A1V4IR83"/>
<dbReference type="SMART" id="SM00052">
    <property type="entry name" value="EAL"/>
    <property type="match status" value="1"/>
</dbReference>
<dbReference type="SUPFAM" id="SSF141868">
    <property type="entry name" value="EAL domain-like"/>
    <property type="match status" value="1"/>
</dbReference>
<dbReference type="Gene3D" id="3.20.20.450">
    <property type="entry name" value="EAL domain"/>
    <property type="match status" value="1"/>
</dbReference>
<feature type="domain" description="EAL" evidence="1">
    <location>
        <begin position="3"/>
        <end position="256"/>
    </location>
</feature>
<evidence type="ECO:0000313" key="2">
    <source>
        <dbReference type="EMBL" id="OPJ62446.1"/>
    </source>
</evidence>
<proteinExistence type="predicted"/>
<accession>A0A1V4IR83</accession>
<dbReference type="CDD" id="cd01948">
    <property type="entry name" value="EAL"/>
    <property type="match status" value="1"/>
</dbReference>
<protein>
    <submittedName>
        <fullName evidence="2">Putative membrane protein YjcC</fullName>
    </submittedName>
</protein>
<dbReference type="EMBL" id="MZGV01000015">
    <property type="protein sequence ID" value="OPJ62446.1"/>
    <property type="molecule type" value="Genomic_DNA"/>
</dbReference>
<dbReference type="Pfam" id="PF00563">
    <property type="entry name" value="EAL"/>
    <property type="match status" value="1"/>
</dbReference>
<dbReference type="RefSeq" id="WP_079423491.1">
    <property type="nucleotide sequence ID" value="NZ_MZGV01000015.1"/>
</dbReference>
<evidence type="ECO:0000313" key="3">
    <source>
        <dbReference type="Proteomes" id="UP000190080"/>
    </source>
</evidence>
<dbReference type="STRING" id="1450648.CLORY_18150"/>
<dbReference type="InterPro" id="IPR035919">
    <property type="entry name" value="EAL_sf"/>
</dbReference>
<dbReference type="Gene3D" id="3.30.450.20">
    <property type="entry name" value="PAS domain"/>
    <property type="match status" value="1"/>
</dbReference>
<name>A0A1V4IR83_9CLOT</name>
<reference evidence="2 3" key="1">
    <citation type="submission" date="2017-03" db="EMBL/GenBank/DDBJ databases">
        <title>Genome sequence of Clostridium oryzae DSM 28571.</title>
        <authorList>
            <person name="Poehlein A."/>
            <person name="Daniel R."/>
        </authorList>
    </citation>
    <scope>NUCLEOTIDE SEQUENCE [LARGE SCALE GENOMIC DNA]</scope>
    <source>
        <strain evidence="2 3">DSM 28571</strain>
    </source>
</reference>
<dbReference type="OrthoDB" id="9813903at2"/>
<dbReference type="CDD" id="cd18773">
    <property type="entry name" value="PDC1_HK_sensor"/>
    <property type="match status" value="1"/>
</dbReference>